<accession>A0AAD5VT24</accession>
<keyword evidence="3" id="KW-1185">Reference proteome</keyword>
<gene>
    <name evidence="2" type="ORF">NP233_g5338</name>
</gene>
<evidence type="ECO:0000313" key="2">
    <source>
        <dbReference type="EMBL" id="KAJ3569005.1"/>
    </source>
</evidence>
<comment type="caution">
    <text evidence="2">The sequence shown here is derived from an EMBL/GenBank/DDBJ whole genome shotgun (WGS) entry which is preliminary data.</text>
</comment>
<feature type="region of interest" description="Disordered" evidence="1">
    <location>
        <begin position="36"/>
        <end position="58"/>
    </location>
</feature>
<evidence type="ECO:0000313" key="3">
    <source>
        <dbReference type="Proteomes" id="UP001213000"/>
    </source>
</evidence>
<sequence>MPPQVTFQGNLVSATTRTNHLKRDQLALASAPMATNKSFPAEPDAAPPPPPNPVHQMLEADTTMGDRSLGAQDDFASQADFSTADMSSTYILVCMLATWMHLIGGISRATTTRILKFIEVIINTSVCTRRNSEHESQSALPLPKILGLYEIYVVQSVSITIRLTVSVNSAPGGRLLEAKNAENDSGQDVQLEAAQKLYHVDYIPHRTSSLGSSSSFPVQGLRT</sequence>
<protein>
    <submittedName>
        <fullName evidence="2">Uncharacterized protein</fullName>
    </submittedName>
</protein>
<evidence type="ECO:0000256" key="1">
    <source>
        <dbReference type="SAM" id="MobiDB-lite"/>
    </source>
</evidence>
<dbReference type="AlphaFoldDB" id="A0AAD5VT24"/>
<proteinExistence type="predicted"/>
<reference evidence="2" key="1">
    <citation type="submission" date="2022-07" db="EMBL/GenBank/DDBJ databases">
        <title>Genome Sequence of Leucocoprinus birnbaumii.</title>
        <authorList>
            <person name="Buettner E."/>
        </authorList>
    </citation>
    <scope>NUCLEOTIDE SEQUENCE</scope>
    <source>
        <strain evidence="2">VT141</strain>
    </source>
</reference>
<organism evidence="2 3">
    <name type="scientific">Leucocoprinus birnbaumii</name>
    <dbReference type="NCBI Taxonomy" id="56174"/>
    <lineage>
        <taxon>Eukaryota</taxon>
        <taxon>Fungi</taxon>
        <taxon>Dikarya</taxon>
        <taxon>Basidiomycota</taxon>
        <taxon>Agaricomycotina</taxon>
        <taxon>Agaricomycetes</taxon>
        <taxon>Agaricomycetidae</taxon>
        <taxon>Agaricales</taxon>
        <taxon>Agaricineae</taxon>
        <taxon>Agaricaceae</taxon>
        <taxon>Leucocoprinus</taxon>
    </lineage>
</organism>
<dbReference type="EMBL" id="JANIEX010000312">
    <property type="protein sequence ID" value="KAJ3569005.1"/>
    <property type="molecule type" value="Genomic_DNA"/>
</dbReference>
<name>A0AAD5VT24_9AGAR</name>
<dbReference type="Proteomes" id="UP001213000">
    <property type="component" value="Unassembled WGS sequence"/>
</dbReference>